<proteinExistence type="predicted"/>
<keyword evidence="2" id="KW-1185">Reference proteome</keyword>
<organism evidence="1 2">
    <name type="scientific">Mariniblastus fucicola</name>
    <dbReference type="NCBI Taxonomy" id="980251"/>
    <lineage>
        <taxon>Bacteria</taxon>
        <taxon>Pseudomonadati</taxon>
        <taxon>Planctomycetota</taxon>
        <taxon>Planctomycetia</taxon>
        <taxon>Pirellulales</taxon>
        <taxon>Pirellulaceae</taxon>
        <taxon>Mariniblastus</taxon>
    </lineage>
</organism>
<dbReference type="EMBL" id="CP042912">
    <property type="protein sequence ID" value="QEG21921.1"/>
    <property type="molecule type" value="Genomic_DNA"/>
</dbReference>
<reference evidence="1 2" key="1">
    <citation type="submission" date="2019-08" db="EMBL/GenBank/DDBJ databases">
        <title>Deep-cultivation of Planctomycetes and their phenomic and genomic characterization uncovers novel biology.</title>
        <authorList>
            <person name="Wiegand S."/>
            <person name="Jogler M."/>
            <person name="Boedeker C."/>
            <person name="Pinto D."/>
            <person name="Vollmers J."/>
            <person name="Rivas-Marin E."/>
            <person name="Kohn T."/>
            <person name="Peeters S.H."/>
            <person name="Heuer A."/>
            <person name="Rast P."/>
            <person name="Oberbeckmann S."/>
            <person name="Bunk B."/>
            <person name="Jeske O."/>
            <person name="Meyerdierks A."/>
            <person name="Storesund J.E."/>
            <person name="Kallscheuer N."/>
            <person name="Luecker S."/>
            <person name="Lage O.M."/>
            <person name="Pohl T."/>
            <person name="Merkel B.J."/>
            <person name="Hornburger P."/>
            <person name="Mueller R.-W."/>
            <person name="Bruemmer F."/>
            <person name="Labrenz M."/>
            <person name="Spormann A.M."/>
            <person name="Op den Camp H."/>
            <person name="Overmann J."/>
            <person name="Amann R."/>
            <person name="Jetten M.S.M."/>
            <person name="Mascher T."/>
            <person name="Medema M.H."/>
            <person name="Devos D.P."/>
            <person name="Kaster A.-K."/>
            <person name="Ovreas L."/>
            <person name="Rohde M."/>
            <person name="Galperin M.Y."/>
            <person name="Jogler C."/>
        </authorList>
    </citation>
    <scope>NUCLEOTIDE SEQUENCE [LARGE SCALE GENOMIC DNA]</scope>
    <source>
        <strain evidence="1 2">FC18</strain>
    </source>
</reference>
<dbReference type="KEGG" id="mff:MFFC18_17820"/>
<name>A0A5B9PGA6_9BACT</name>
<gene>
    <name evidence="1" type="ORF">MFFC18_17820</name>
</gene>
<dbReference type="AlphaFoldDB" id="A0A5B9PGA6"/>
<sequence>MALQSDENDASLPTSYDYLHGNPAILEFGVISNEARKIPQLDT</sequence>
<protein>
    <submittedName>
        <fullName evidence="1">Uncharacterized protein</fullName>
    </submittedName>
</protein>
<dbReference type="STRING" id="980251.GCA_001642875_03383"/>
<evidence type="ECO:0000313" key="2">
    <source>
        <dbReference type="Proteomes" id="UP000322214"/>
    </source>
</evidence>
<dbReference type="Proteomes" id="UP000322214">
    <property type="component" value="Chromosome"/>
</dbReference>
<accession>A0A5B9PGA6</accession>
<evidence type="ECO:0000313" key="1">
    <source>
        <dbReference type="EMBL" id="QEG21921.1"/>
    </source>
</evidence>